<feature type="domain" description="EamA" evidence="6">
    <location>
        <begin position="16"/>
        <end position="145"/>
    </location>
</feature>
<evidence type="ECO:0000256" key="4">
    <source>
        <dbReference type="ARBA" id="ARBA00023136"/>
    </source>
</evidence>
<feature type="domain" description="EamA" evidence="6">
    <location>
        <begin position="156"/>
        <end position="287"/>
    </location>
</feature>
<feature type="transmembrane region" description="Helical" evidence="5">
    <location>
        <begin position="245"/>
        <end position="264"/>
    </location>
</feature>
<keyword evidence="4 5" id="KW-0472">Membrane</keyword>
<keyword evidence="3 5" id="KW-1133">Transmembrane helix</keyword>
<reference evidence="7" key="1">
    <citation type="submission" date="2021-06" db="EMBL/GenBank/DDBJ databases">
        <title>Updating the genus Pseudomonas: Description of 43 new species and partition of the Pseudomonas putida group.</title>
        <authorList>
            <person name="Girard L."/>
            <person name="Lood C."/>
            <person name="Vandamme P."/>
            <person name="Rokni-Zadeh H."/>
            <person name="Van Noort V."/>
            <person name="Hofte M."/>
            <person name="Lavigne R."/>
            <person name="De Mot R."/>
        </authorList>
    </citation>
    <scope>NUCLEOTIDE SEQUENCE</scope>
    <source>
        <strain evidence="7">SWRI88</strain>
    </source>
</reference>
<protein>
    <submittedName>
        <fullName evidence="7">DMT family transporter</fullName>
    </submittedName>
</protein>
<gene>
    <name evidence="7" type="ORF">KVG85_13285</name>
</gene>
<keyword evidence="2 5" id="KW-0812">Transmembrane</keyword>
<dbReference type="PANTHER" id="PTHR32322:SF9">
    <property type="entry name" value="AMINO-ACID METABOLITE EFFLUX PUMP-RELATED"/>
    <property type="match status" value="1"/>
</dbReference>
<dbReference type="InterPro" id="IPR000620">
    <property type="entry name" value="EamA_dom"/>
</dbReference>
<feature type="transmembrane region" description="Helical" evidence="5">
    <location>
        <begin position="48"/>
        <end position="65"/>
    </location>
</feature>
<feature type="transmembrane region" description="Helical" evidence="5">
    <location>
        <begin position="154"/>
        <end position="173"/>
    </location>
</feature>
<proteinExistence type="predicted"/>
<evidence type="ECO:0000256" key="3">
    <source>
        <dbReference type="ARBA" id="ARBA00022989"/>
    </source>
</evidence>
<dbReference type="Proteomes" id="UP001048763">
    <property type="component" value="Unassembled WGS sequence"/>
</dbReference>
<feature type="transmembrane region" description="Helical" evidence="5">
    <location>
        <begin position="270"/>
        <end position="289"/>
    </location>
</feature>
<comment type="subcellular location">
    <subcellularLocation>
        <location evidence="1">Membrane</location>
        <topology evidence="1">Multi-pass membrane protein</topology>
    </subcellularLocation>
</comment>
<feature type="transmembrane region" description="Helical" evidence="5">
    <location>
        <begin position="185"/>
        <end position="204"/>
    </location>
</feature>
<keyword evidence="8" id="KW-1185">Reference proteome</keyword>
<dbReference type="PANTHER" id="PTHR32322">
    <property type="entry name" value="INNER MEMBRANE TRANSPORTER"/>
    <property type="match status" value="1"/>
</dbReference>
<comment type="caution">
    <text evidence="7">The sequence shown here is derived from an EMBL/GenBank/DDBJ whole genome shotgun (WGS) entry which is preliminary data.</text>
</comment>
<feature type="transmembrane region" description="Helical" evidence="5">
    <location>
        <begin position="130"/>
        <end position="148"/>
    </location>
</feature>
<organism evidence="7 8">
    <name type="scientific">Pseudomonas triticicola</name>
    <dbReference type="NCBI Taxonomy" id="2842345"/>
    <lineage>
        <taxon>Bacteria</taxon>
        <taxon>Pseudomonadati</taxon>
        <taxon>Pseudomonadota</taxon>
        <taxon>Gammaproteobacteria</taxon>
        <taxon>Pseudomonadales</taxon>
        <taxon>Pseudomonadaceae</taxon>
        <taxon>Pseudomonas</taxon>
    </lineage>
</organism>
<evidence type="ECO:0000256" key="5">
    <source>
        <dbReference type="SAM" id="Phobius"/>
    </source>
</evidence>
<feature type="transmembrane region" description="Helical" evidence="5">
    <location>
        <begin position="77"/>
        <end position="96"/>
    </location>
</feature>
<evidence type="ECO:0000256" key="1">
    <source>
        <dbReference type="ARBA" id="ARBA00004141"/>
    </source>
</evidence>
<dbReference type="EMBL" id="JAHSTX010000001">
    <property type="protein sequence ID" value="MBV4547074.1"/>
    <property type="molecule type" value="Genomic_DNA"/>
</dbReference>
<dbReference type="InterPro" id="IPR050638">
    <property type="entry name" value="AA-Vitamin_Transporters"/>
</dbReference>
<dbReference type="Pfam" id="PF00892">
    <property type="entry name" value="EamA"/>
    <property type="match status" value="2"/>
</dbReference>
<evidence type="ECO:0000259" key="6">
    <source>
        <dbReference type="Pfam" id="PF00892"/>
    </source>
</evidence>
<evidence type="ECO:0000256" key="2">
    <source>
        <dbReference type="ARBA" id="ARBA00022692"/>
    </source>
</evidence>
<feature type="transmembrane region" description="Helical" evidence="5">
    <location>
        <begin position="210"/>
        <end position="233"/>
    </location>
</feature>
<dbReference type="RefSeq" id="WP_217864088.1">
    <property type="nucleotide sequence ID" value="NZ_JAHSTX010000001.1"/>
</dbReference>
<name>A0ABS6RLK2_9PSED</name>
<evidence type="ECO:0000313" key="7">
    <source>
        <dbReference type="EMBL" id="MBV4547074.1"/>
    </source>
</evidence>
<sequence length="300" mass="31957">MKVTRKIIGDRVNNPRWVIQVILCLVAFAANSVFCRQALMEGQIDPESFTIIRLLSGGIFLLMLTKIRSSRLTVGGSWKGGLSLFVYAYLFSIAYVQLGAGMGALILFGAVQVTMFIFAWIQGERFYKRVVIGMLVASFGLLMLLLPGTSSPPWDGALLMIISGVAWGAYSLLGKGAANPLAQTTGNFVRCLPFILILGTATLYGSALQISASGVMYALASGVLASGCGYALWYSTIKHISSQQAATLQLSVPIIASLGGILVLNEPVSLHLLLISGIVLGGVAMALLPKRERSVSGQKH</sequence>
<evidence type="ECO:0000313" key="8">
    <source>
        <dbReference type="Proteomes" id="UP001048763"/>
    </source>
</evidence>
<feature type="transmembrane region" description="Helical" evidence="5">
    <location>
        <begin position="102"/>
        <end position="121"/>
    </location>
</feature>
<accession>A0ABS6RLK2</accession>